<dbReference type="GO" id="GO:0102965">
    <property type="term" value="F:alcohol-forming long-chain fatty acyl-CoA reductase activity"/>
    <property type="evidence" value="ECO:0007669"/>
    <property type="project" value="UniProtKB-EC"/>
</dbReference>
<comment type="caution">
    <text evidence="3">The sequence shown here is derived from an EMBL/GenBank/DDBJ whole genome shotgun (WGS) entry which is preliminary data.</text>
</comment>
<organism evidence="3 4">
    <name type="scientific">Lunasporangiospora selenospora</name>
    <dbReference type="NCBI Taxonomy" id="979761"/>
    <lineage>
        <taxon>Eukaryota</taxon>
        <taxon>Fungi</taxon>
        <taxon>Fungi incertae sedis</taxon>
        <taxon>Mucoromycota</taxon>
        <taxon>Mortierellomycotina</taxon>
        <taxon>Mortierellomycetes</taxon>
        <taxon>Mortierellales</taxon>
        <taxon>Mortierellaceae</taxon>
        <taxon>Lunasporangiospora</taxon>
    </lineage>
</organism>
<reference evidence="3" key="1">
    <citation type="journal article" date="2020" name="Fungal Divers.">
        <title>Resolving the Mortierellaceae phylogeny through synthesis of multi-gene phylogenetics and phylogenomics.</title>
        <authorList>
            <person name="Vandepol N."/>
            <person name="Liber J."/>
            <person name="Desiro A."/>
            <person name="Na H."/>
            <person name="Kennedy M."/>
            <person name="Barry K."/>
            <person name="Grigoriev I.V."/>
            <person name="Miller A.N."/>
            <person name="O'Donnell K."/>
            <person name="Stajich J.E."/>
            <person name="Bonito G."/>
        </authorList>
    </citation>
    <scope>NUCLEOTIDE SEQUENCE</scope>
    <source>
        <strain evidence="3">KOD1015</strain>
    </source>
</reference>
<evidence type="ECO:0000256" key="1">
    <source>
        <dbReference type="RuleBase" id="RU363097"/>
    </source>
</evidence>
<dbReference type="AlphaFoldDB" id="A0A9P6FXB6"/>
<gene>
    <name evidence="3" type="primary">FAR1_3</name>
    <name evidence="3" type="ORF">BGW38_009942</name>
</gene>
<comment type="function">
    <text evidence="1">Catalyzes the reduction of fatty acyl-CoA to fatty alcohols.</text>
</comment>
<sequence length="545" mass="61677">MSSNASAIDASGAIEFYTKNNVVFLTGATGFVGLTCLEKILWSLPQVKKVYVLIRVSNKSKDLRDRFESDIVQSRVFERLRAKHRTEQAFRDQVVSKIVPVRGDIEALGRHFATHGNVTTFHEGDKANTQDLCLGGQGWTSARDEIKVFIHCAATLDFRWSFERALWMNTYGALAILEIARTAQNVVSYVHVSTAFVNEAPTKEPIEERLYDLTMGNALSNGENADIKDPEWILKKLSTMSKEELLTFEQEVVLKRYPHTYTSAKSLAEQLITSRYQQLGFPVAIVRPTAVGPAIQEPAKGWVQGIQSMVSLGFSCGLGRIQEWLMDENIAADLVPVDWVCKCILAAASNPATATQPTVPVIYHAATGWRSRTATKLLGSYVLQYWKSVPAPKRRVSNDIRIDMYPTLPDFEKRFRQRYAKELEEERKEISHNHNTDANGAKPSSKLDKLMYASTALGPFWTQEWSFEITNSLQLDKNVPQELHAGLEKGVKWDDYLHWHNIGIHRYIIGEEDAIDENIKIDYKILSFNRTFDSSGTTPRMQPRL</sequence>
<dbReference type="Gene3D" id="3.40.50.720">
    <property type="entry name" value="NAD(P)-binding Rossmann-like Domain"/>
    <property type="match status" value="1"/>
</dbReference>
<dbReference type="OrthoDB" id="429813at2759"/>
<dbReference type="GO" id="GO:0006629">
    <property type="term" value="P:lipid metabolic process"/>
    <property type="evidence" value="ECO:0007669"/>
    <property type="project" value="UniProtKB-KW"/>
</dbReference>
<dbReference type="EMBL" id="JAABOA010000763">
    <property type="protein sequence ID" value="KAF9583244.1"/>
    <property type="molecule type" value="Genomic_DNA"/>
</dbReference>
<evidence type="ECO:0000313" key="4">
    <source>
        <dbReference type="Proteomes" id="UP000780801"/>
    </source>
</evidence>
<feature type="domain" description="Thioester reductase (TE)" evidence="2">
    <location>
        <begin position="25"/>
        <end position="106"/>
    </location>
</feature>
<keyword evidence="4" id="KW-1185">Reference proteome</keyword>
<keyword evidence="1" id="KW-0521">NADP</keyword>
<dbReference type="InterPro" id="IPR036291">
    <property type="entry name" value="NAD(P)-bd_dom_sf"/>
</dbReference>
<dbReference type="InterPro" id="IPR026055">
    <property type="entry name" value="FAR"/>
</dbReference>
<keyword evidence="1" id="KW-0443">Lipid metabolism</keyword>
<dbReference type="SUPFAM" id="SSF51735">
    <property type="entry name" value="NAD(P)-binding Rossmann-fold domains"/>
    <property type="match status" value="1"/>
</dbReference>
<protein>
    <recommendedName>
        <fullName evidence="1">Fatty acyl-CoA reductase</fullName>
        <ecNumber evidence="1">1.2.1.84</ecNumber>
    </recommendedName>
</protein>
<evidence type="ECO:0000313" key="3">
    <source>
        <dbReference type="EMBL" id="KAF9583244.1"/>
    </source>
</evidence>
<dbReference type="InterPro" id="IPR013120">
    <property type="entry name" value="FAR_NAD-bd"/>
</dbReference>
<dbReference type="GO" id="GO:0080019">
    <property type="term" value="F:alcohol-forming very long-chain fatty acyl-CoA reductase activity"/>
    <property type="evidence" value="ECO:0007669"/>
    <property type="project" value="InterPro"/>
</dbReference>
<comment type="similarity">
    <text evidence="1">Belongs to the fatty acyl-CoA reductase family.</text>
</comment>
<feature type="domain" description="Thioester reductase (TE)" evidence="2">
    <location>
        <begin position="121"/>
        <end position="344"/>
    </location>
</feature>
<dbReference type="Proteomes" id="UP000780801">
    <property type="component" value="Unassembled WGS sequence"/>
</dbReference>
<dbReference type="PANTHER" id="PTHR11011">
    <property type="entry name" value="MALE STERILITY PROTEIN 2-RELATED"/>
    <property type="match status" value="1"/>
</dbReference>
<comment type="catalytic activity">
    <reaction evidence="1">
        <text>a long-chain fatty acyl-CoA + 2 NADPH + 2 H(+) = a long-chain primary fatty alcohol + 2 NADP(+) + CoA</text>
        <dbReference type="Rhea" id="RHEA:52716"/>
        <dbReference type="ChEBI" id="CHEBI:15378"/>
        <dbReference type="ChEBI" id="CHEBI:57287"/>
        <dbReference type="ChEBI" id="CHEBI:57783"/>
        <dbReference type="ChEBI" id="CHEBI:58349"/>
        <dbReference type="ChEBI" id="CHEBI:77396"/>
        <dbReference type="ChEBI" id="CHEBI:83139"/>
        <dbReference type="EC" id="1.2.1.84"/>
    </reaction>
</comment>
<evidence type="ECO:0000259" key="2">
    <source>
        <dbReference type="Pfam" id="PF07993"/>
    </source>
</evidence>
<keyword evidence="1" id="KW-0444">Lipid biosynthesis</keyword>
<accession>A0A9P6FXB6</accession>
<dbReference type="EC" id="1.2.1.84" evidence="1"/>
<keyword evidence="1" id="KW-0560">Oxidoreductase</keyword>
<name>A0A9P6FXB6_9FUNG</name>
<proteinExistence type="inferred from homology"/>
<dbReference type="Pfam" id="PF07993">
    <property type="entry name" value="NAD_binding_4"/>
    <property type="match status" value="2"/>
</dbReference>